<dbReference type="RefSeq" id="WP_203915614.1">
    <property type="nucleotide sequence ID" value="NZ_BONZ01000001.1"/>
</dbReference>
<comment type="caution">
    <text evidence="2">The sequence shown here is derived from an EMBL/GenBank/DDBJ whole genome shotgun (WGS) entry which is preliminary data.</text>
</comment>
<protein>
    <submittedName>
        <fullName evidence="2">Cellulose biosynthesis protein CelD</fullName>
    </submittedName>
</protein>
<dbReference type="SUPFAM" id="SSF55729">
    <property type="entry name" value="Acyl-CoA N-acyltransferases (Nat)"/>
    <property type="match status" value="1"/>
</dbReference>
<evidence type="ECO:0000313" key="2">
    <source>
        <dbReference type="EMBL" id="GIH11883.1"/>
    </source>
</evidence>
<organism evidence="2 3">
    <name type="scientific">Rugosimonospora africana</name>
    <dbReference type="NCBI Taxonomy" id="556532"/>
    <lineage>
        <taxon>Bacteria</taxon>
        <taxon>Bacillati</taxon>
        <taxon>Actinomycetota</taxon>
        <taxon>Actinomycetes</taxon>
        <taxon>Micromonosporales</taxon>
        <taxon>Micromonosporaceae</taxon>
        <taxon>Rugosimonospora</taxon>
    </lineage>
</organism>
<proteinExistence type="predicted"/>
<dbReference type="AlphaFoldDB" id="A0A8J3QJ45"/>
<evidence type="ECO:0000259" key="1">
    <source>
        <dbReference type="Pfam" id="PF13480"/>
    </source>
</evidence>
<dbReference type="Proteomes" id="UP000642748">
    <property type="component" value="Unassembled WGS sequence"/>
</dbReference>
<gene>
    <name evidence="2" type="ORF">Raf01_00550</name>
</gene>
<sequence>MTASASIDVRAYEAERSVALFTDGWDELVAANPWATSFQRAWWYRTWVRVVAAAESCTPVVFTAEAGGVRVGCGFGLYATDSGTVARPLGWPWSDYHDAVGPDSPLGVDLVATMLTRLGADHPVELRELRPHGLLARAGRKLGWTAAPDSETVAVNLRDAAHLQRVTGRREYAMKRRRLARLGELRLTQLGDPDDIARLLPAFIEMHRAQWADRADAVAPFDGGVVDEAFHAFGAAGGREGGVLLTVLSHGDEPLAMYFGFRHGRWYGGYRTTYRLDAWRYSPGHLLLQEMLRDFHRAGLAELDLMRGGYAYKLAYASTVTRNTSLTLGSPTCT</sequence>
<dbReference type="Pfam" id="PF13480">
    <property type="entry name" value="Acetyltransf_6"/>
    <property type="match status" value="1"/>
</dbReference>
<dbReference type="EMBL" id="BONZ01000001">
    <property type="protein sequence ID" value="GIH11883.1"/>
    <property type="molecule type" value="Genomic_DNA"/>
</dbReference>
<dbReference type="InterPro" id="IPR016181">
    <property type="entry name" value="Acyl_CoA_acyltransferase"/>
</dbReference>
<name>A0A8J3QJ45_9ACTN</name>
<dbReference type="InterPro" id="IPR038740">
    <property type="entry name" value="BioF2-like_GNAT_dom"/>
</dbReference>
<reference evidence="2" key="1">
    <citation type="submission" date="2021-01" db="EMBL/GenBank/DDBJ databases">
        <title>Whole genome shotgun sequence of Rugosimonospora africana NBRC 104875.</title>
        <authorList>
            <person name="Komaki H."/>
            <person name="Tamura T."/>
        </authorList>
    </citation>
    <scope>NUCLEOTIDE SEQUENCE</scope>
    <source>
        <strain evidence="2">NBRC 104875</strain>
    </source>
</reference>
<accession>A0A8J3QJ45</accession>
<evidence type="ECO:0000313" key="3">
    <source>
        <dbReference type="Proteomes" id="UP000642748"/>
    </source>
</evidence>
<dbReference type="Gene3D" id="3.40.630.30">
    <property type="match status" value="1"/>
</dbReference>
<feature type="domain" description="BioF2-like acetyltransferase" evidence="1">
    <location>
        <begin position="169"/>
        <end position="313"/>
    </location>
</feature>
<keyword evidence="3" id="KW-1185">Reference proteome</keyword>